<keyword evidence="7" id="KW-0472">Membrane</keyword>
<evidence type="ECO:0000256" key="8">
    <source>
        <dbReference type="RuleBase" id="RU366017"/>
    </source>
</evidence>
<dbReference type="InterPro" id="IPR008166">
    <property type="entry name" value="Glyco_transf_92"/>
</dbReference>
<evidence type="ECO:0000313" key="10">
    <source>
        <dbReference type="Proteomes" id="UP001209878"/>
    </source>
</evidence>
<dbReference type="Proteomes" id="UP001209878">
    <property type="component" value="Unassembled WGS sequence"/>
</dbReference>
<dbReference type="Pfam" id="PF01697">
    <property type="entry name" value="Glyco_transf_92"/>
    <property type="match status" value="1"/>
</dbReference>
<dbReference type="GO" id="GO:0005737">
    <property type="term" value="C:cytoplasm"/>
    <property type="evidence" value="ECO:0007669"/>
    <property type="project" value="TreeGrafter"/>
</dbReference>
<gene>
    <name evidence="9" type="ORF">NP493_55g07019</name>
</gene>
<evidence type="ECO:0000313" key="9">
    <source>
        <dbReference type="EMBL" id="KAK2191241.1"/>
    </source>
</evidence>
<dbReference type="EC" id="2.4.1.-" evidence="8"/>
<evidence type="ECO:0000256" key="3">
    <source>
        <dbReference type="ARBA" id="ARBA00022676"/>
    </source>
</evidence>
<keyword evidence="6" id="KW-1133">Transmembrane helix</keyword>
<evidence type="ECO:0000256" key="4">
    <source>
        <dbReference type="ARBA" id="ARBA00022679"/>
    </source>
</evidence>
<keyword evidence="3 8" id="KW-0328">Glycosyltransferase</keyword>
<dbReference type="AlphaFoldDB" id="A0AAD9PB10"/>
<comment type="caution">
    <text evidence="9">The sequence shown here is derived from an EMBL/GenBank/DDBJ whole genome shotgun (WGS) entry which is preliminary data.</text>
</comment>
<keyword evidence="10" id="KW-1185">Reference proteome</keyword>
<dbReference type="EMBL" id="JAODUO010000056">
    <property type="protein sequence ID" value="KAK2191241.1"/>
    <property type="molecule type" value="Genomic_DNA"/>
</dbReference>
<comment type="subcellular location">
    <subcellularLocation>
        <location evidence="1">Membrane</location>
        <topology evidence="1">Single-pass membrane protein</topology>
    </subcellularLocation>
</comment>
<protein>
    <recommendedName>
        <fullName evidence="8">Glycosyltransferase family 92 protein</fullName>
        <ecNumber evidence="8">2.4.1.-</ecNumber>
    </recommendedName>
</protein>
<dbReference type="PANTHER" id="PTHR21461">
    <property type="entry name" value="GLYCOSYLTRANSFERASE FAMILY 92 PROTEIN"/>
    <property type="match status" value="1"/>
</dbReference>
<dbReference type="GO" id="GO:0016757">
    <property type="term" value="F:glycosyltransferase activity"/>
    <property type="evidence" value="ECO:0007669"/>
    <property type="project" value="UniProtKB-UniRule"/>
</dbReference>
<evidence type="ECO:0000256" key="7">
    <source>
        <dbReference type="ARBA" id="ARBA00023136"/>
    </source>
</evidence>
<dbReference type="PANTHER" id="PTHR21461:SF69">
    <property type="entry name" value="GLYCOSYLTRANSFERASE FAMILY 92 PROTEIN"/>
    <property type="match status" value="1"/>
</dbReference>
<evidence type="ECO:0000256" key="6">
    <source>
        <dbReference type="ARBA" id="ARBA00022989"/>
    </source>
</evidence>
<organism evidence="9 10">
    <name type="scientific">Ridgeia piscesae</name>
    <name type="common">Tubeworm</name>
    <dbReference type="NCBI Taxonomy" id="27915"/>
    <lineage>
        <taxon>Eukaryota</taxon>
        <taxon>Metazoa</taxon>
        <taxon>Spiralia</taxon>
        <taxon>Lophotrochozoa</taxon>
        <taxon>Annelida</taxon>
        <taxon>Polychaeta</taxon>
        <taxon>Sedentaria</taxon>
        <taxon>Canalipalpata</taxon>
        <taxon>Sabellida</taxon>
        <taxon>Siboglinidae</taxon>
        <taxon>Ridgeia</taxon>
    </lineage>
</organism>
<keyword evidence="5" id="KW-0812">Transmembrane</keyword>
<proteinExistence type="inferred from homology"/>
<keyword evidence="4 8" id="KW-0808">Transferase</keyword>
<reference evidence="9" key="1">
    <citation type="journal article" date="2023" name="Mol. Biol. Evol.">
        <title>Third-Generation Sequencing Reveals the Adaptive Role of the Epigenome in Three Deep-Sea Polychaetes.</title>
        <authorList>
            <person name="Perez M."/>
            <person name="Aroh O."/>
            <person name="Sun Y."/>
            <person name="Lan Y."/>
            <person name="Juniper S.K."/>
            <person name="Young C.R."/>
            <person name="Angers B."/>
            <person name="Qian P.Y."/>
        </authorList>
    </citation>
    <scope>NUCLEOTIDE SEQUENCE</scope>
    <source>
        <strain evidence="9">R07B-5</strain>
    </source>
</reference>
<sequence length="219" mass="25946">MQREGLLNVMPWPLPMPVDVWPPVPGHIPQVHYFAQLAALNDCLYRYMSTARHIVFTDLDEVIVPRPPHDNWSSLLKELRSKLSRPPALFMFRNVFFWLEWPNDPKYAAVEKVVRLNLTTLLKTRRQVYMERYSQRSKCIVVPRAILDMGVHEVNTYYDYEQMTAYVDASYGLLHHYRVDLGGGIDQPYQVDTRMWDFAQLIIDRTWHLHESILSTDRR</sequence>
<dbReference type="GO" id="GO:0016020">
    <property type="term" value="C:membrane"/>
    <property type="evidence" value="ECO:0007669"/>
    <property type="project" value="UniProtKB-SubCell"/>
</dbReference>
<evidence type="ECO:0000256" key="5">
    <source>
        <dbReference type="ARBA" id="ARBA00022692"/>
    </source>
</evidence>
<evidence type="ECO:0000256" key="2">
    <source>
        <dbReference type="ARBA" id="ARBA00007647"/>
    </source>
</evidence>
<accession>A0AAD9PB10</accession>
<name>A0AAD9PB10_RIDPI</name>
<comment type="similarity">
    <text evidence="2 8">Belongs to the glycosyltransferase 92 family.</text>
</comment>
<evidence type="ECO:0000256" key="1">
    <source>
        <dbReference type="ARBA" id="ARBA00004167"/>
    </source>
</evidence>